<dbReference type="EMBL" id="AP008981">
    <property type="protein sequence ID" value="BAG40553.1"/>
    <property type="molecule type" value="Genomic_DNA"/>
</dbReference>
<proteinExistence type="predicted"/>
<evidence type="ECO:0000313" key="2">
    <source>
        <dbReference type="Proteomes" id="UP000001033"/>
    </source>
</evidence>
<reference evidence="2" key="1">
    <citation type="journal article" date="2008" name="DNA Res.">
        <title>The whole-genome sequencing of the obligate intracellular bacterium Orientia tsutsugamushi revealed massive gene amplification during reductive genome evolution.</title>
        <authorList>
            <person name="Nakayama K."/>
            <person name="Yamashita A."/>
            <person name="Kurokawa K."/>
            <person name="Morimoto T."/>
            <person name="Ogawa M."/>
            <person name="Fukuhara M."/>
            <person name="Urakami H."/>
            <person name="Ohnishi M."/>
            <person name="Uchiyama I."/>
            <person name="Ogura Y."/>
            <person name="Ooka T."/>
            <person name="Oshima K."/>
            <person name="Tamura A."/>
            <person name="Hattori M."/>
            <person name="Hayashi T."/>
        </authorList>
    </citation>
    <scope>NUCLEOTIDE SEQUENCE [LARGE SCALE GENOMIC DNA]</scope>
    <source>
        <strain evidence="2">Ikeda</strain>
    </source>
</reference>
<sequence length="36" mass="3958">MAIKYDPSYVSAYNSKGIALADLGKLLEAIKICFSY</sequence>
<organism evidence="1 2">
    <name type="scientific">Orientia tsutsugamushi (strain Ikeda)</name>
    <name type="common">Rickettsia tsutsugamushi</name>
    <dbReference type="NCBI Taxonomy" id="334380"/>
    <lineage>
        <taxon>Bacteria</taxon>
        <taxon>Pseudomonadati</taxon>
        <taxon>Pseudomonadota</taxon>
        <taxon>Alphaproteobacteria</taxon>
        <taxon>Rickettsiales</taxon>
        <taxon>Rickettsiaceae</taxon>
        <taxon>Rickettsieae</taxon>
        <taxon>Orientia</taxon>
    </lineage>
</organism>
<dbReference type="KEGG" id="ott:OTT_1095"/>
<gene>
    <name evidence="1" type="ordered locus">OTT_1095</name>
</gene>
<dbReference type="AlphaFoldDB" id="B3CT56"/>
<dbReference type="HOGENOM" id="CLU_3357388_0_0_5"/>
<protein>
    <submittedName>
        <fullName evidence="1">TPR repeat-containing protein 01_06</fullName>
    </submittedName>
</protein>
<dbReference type="Proteomes" id="UP000001033">
    <property type="component" value="Chromosome"/>
</dbReference>
<evidence type="ECO:0000313" key="1">
    <source>
        <dbReference type="EMBL" id="BAG40553.1"/>
    </source>
</evidence>
<name>B3CT56_ORITI</name>
<dbReference type="Gene3D" id="1.25.40.10">
    <property type="entry name" value="Tetratricopeptide repeat domain"/>
    <property type="match status" value="1"/>
</dbReference>
<dbReference type="SUPFAM" id="SSF48452">
    <property type="entry name" value="TPR-like"/>
    <property type="match status" value="1"/>
</dbReference>
<dbReference type="InterPro" id="IPR011990">
    <property type="entry name" value="TPR-like_helical_dom_sf"/>
</dbReference>
<accession>B3CT56</accession>